<keyword evidence="10" id="KW-1185">Reference proteome</keyword>
<evidence type="ECO:0000313" key="3">
    <source>
        <dbReference type="EMBL" id="KAF2175950.1"/>
    </source>
</evidence>
<dbReference type="EMBL" id="ML994653">
    <property type="protein sequence ID" value="KAF2181239.1"/>
    <property type="molecule type" value="Genomic_DNA"/>
</dbReference>
<organism evidence="9 10">
    <name type="scientific">Zopfia rhizophila CBS 207.26</name>
    <dbReference type="NCBI Taxonomy" id="1314779"/>
    <lineage>
        <taxon>Eukaryota</taxon>
        <taxon>Fungi</taxon>
        <taxon>Dikarya</taxon>
        <taxon>Ascomycota</taxon>
        <taxon>Pezizomycotina</taxon>
        <taxon>Dothideomycetes</taxon>
        <taxon>Dothideomycetes incertae sedis</taxon>
        <taxon>Zopfiaceae</taxon>
        <taxon>Zopfia</taxon>
    </lineage>
</organism>
<feature type="compositionally biased region" description="Polar residues" evidence="1">
    <location>
        <begin position="96"/>
        <end position="123"/>
    </location>
</feature>
<evidence type="ECO:0000313" key="2">
    <source>
        <dbReference type="EMBL" id="KAF2174392.1"/>
    </source>
</evidence>
<dbReference type="EMBL" id="ML994642">
    <property type="protein sequence ID" value="KAF2183571.1"/>
    <property type="molecule type" value="Genomic_DNA"/>
</dbReference>
<name>A0A6A6EFI8_9PEZI</name>
<dbReference type="EMBL" id="ML994696">
    <property type="protein sequence ID" value="KAF2177000.1"/>
    <property type="molecule type" value="Genomic_DNA"/>
</dbReference>
<reference evidence="9" key="1">
    <citation type="journal article" date="2020" name="Stud. Mycol.">
        <title>101 Dothideomycetes genomes: a test case for predicting lifestyles and emergence of pathogens.</title>
        <authorList>
            <person name="Haridas S."/>
            <person name="Albert R."/>
            <person name="Binder M."/>
            <person name="Bloem J."/>
            <person name="Labutti K."/>
            <person name="Salamov A."/>
            <person name="Andreopoulos B."/>
            <person name="Baker S."/>
            <person name="Barry K."/>
            <person name="Bills G."/>
            <person name="Bluhm B."/>
            <person name="Cannon C."/>
            <person name="Castanera R."/>
            <person name="Culley D."/>
            <person name="Daum C."/>
            <person name="Ezra D."/>
            <person name="Gonzalez J."/>
            <person name="Henrissat B."/>
            <person name="Kuo A."/>
            <person name="Liang C."/>
            <person name="Lipzen A."/>
            <person name="Lutzoni F."/>
            <person name="Magnuson J."/>
            <person name="Mondo S."/>
            <person name="Nolan M."/>
            <person name="Ohm R."/>
            <person name="Pangilinan J."/>
            <person name="Park H.-J."/>
            <person name="Ramirez L."/>
            <person name="Alfaro M."/>
            <person name="Sun H."/>
            <person name="Tritt A."/>
            <person name="Yoshinaga Y."/>
            <person name="Zwiers L.-H."/>
            <person name="Turgeon B."/>
            <person name="Goodwin S."/>
            <person name="Spatafora J."/>
            <person name="Crous P."/>
            <person name="Grigoriev I."/>
        </authorList>
    </citation>
    <scope>NUCLEOTIDE SEQUENCE</scope>
    <source>
        <strain evidence="9">CBS 207.26</strain>
    </source>
</reference>
<evidence type="ECO:0000256" key="1">
    <source>
        <dbReference type="SAM" id="MobiDB-lite"/>
    </source>
</evidence>
<accession>A0A6A6EFI8</accession>
<dbReference type="EMBL" id="ML994685">
    <property type="protein sequence ID" value="KAF2177713.1"/>
    <property type="molecule type" value="Genomic_DNA"/>
</dbReference>
<evidence type="ECO:0000313" key="9">
    <source>
        <dbReference type="EMBL" id="KAF2189408.1"/>
    </source>
</evidence>
<dbReference type="EMBL" id="ML994719">
    <property type="protein sequence ID" value="KAF2175950.1"/>
    <property type="molecule type" value="Genomic_DNA"/>
</dbReference>
<proteinExistence type="predicted"/>
<dbReference type="EMBL" id="ML995070">
    <property type="protein sequence ID" value="KAF2174392.1"/>
    <property type="molecule type" value="Genomic_DNA"/>
</dbReference>
<evidence type="ECO:0000313" key="10">
    <source>
        <dbReference type="Proteomes" id="UP000800200"/>
    </source>
</evidence>
<evidence type="ECO:0000313" key="4">
    <source>
        <dbReference type="EMBL" id="KAF2177000.1"/>
    </source>
</evidence>
<dbReference type="Proteomes" id="UP000800200">
    <property type="component" value="Unassembled WGS sequence"/>
</dbReference>
<gene>
    <name evidence="3" type="ORF">K469DRAFT_683328</name>
    <name evidence="7" type="ORF">K469DRAFT_689989</name>
    <name evidence="8" type="ORF">K469DRAFT_690025</name>
    <name evidence="6" type="ORF">K469DRAFT_692118</name>
    <name evidence="2" type="ORF">K469DRAFT_692535</name>
    <name evidence="5" type="ORF">K469DRAFT_696478</name>
    <name evidence="4" type="ORF">K469DRAFT_697554</name>
    <name evidence="9" type="ORF">K469DRAFT_764675</name>
</gene>
<dbReference type="EMBL" id="ML994642">
    <property type="protein sequence ID" value="KAF2183523.1"/>
    <property type="molecule type" value="Genomic_DNA"/>
</dbReference>
<evidence type="ECO:0000313" key="6">
    <source>
        <dbReference type="EMBL" id="KAF2181239.1"/>
    </source>
</evidence>
<protein>
    <submittedName>
        <fullName evidence="9">Uncharacterized protein</fullName>
    </submittedName>
</protein>
<evidence type="ECO:0000313" key="8">
    <source>
        <dbReference type="EMBL" id="KAF2183571.1"/>
    </source>
</evidence>
<sequence length="123" mass="13111">MYSAESLRSVYAEALQCRHVFYCSIVELKSTSLLIVDISLKSLIIHLSSIATSYEQLVTRQALLGDAGPAGALSDTLNKSSRLRAAHAELVGPHATHSTTTHPLSPAASHTFSSRDGTLSLSC</sequence>
<evidence type="ECO:0000313" key="7">
    <source>
        <dbReference type="EMBL" id="KAF2183523.1"/>
    </source>
</evidence>
<dbReference type="EMBL" id="ML994621">
    <property type="protein sequence ID" value="KAF2189408.1"/>
    <property type="molecule type" value="Genomic_DNA"/>
</dbReference>
<feature type="region of interest" description="Disordered" evidence="1">
    <location>
        <begin position="92"/>
        <end position="123"/>
    </location>
</feature>
<evidence type="ECO:0000313" key="5">
    <source>
        <dbReference type="EMBL" id="KAF2177713.1"/>
    </source>
</evidence>
<dbReference type="AlphaFoldDB" id="A0A6A6EFI8"/>